<gene>
    <name evidence="3" type="primary">LOC112053893</name>
</gene>
<dbReference type="Gene3D" id="3.90.1200.10">
    <property type="match status" value="1"/>
</dbReference>
<dbReference type="InterPro" id="IPR004119">
    <property type="entry name" value="EcKL"/>
</dbReference>
<dbReference type="InterPro" id="IPR015897">
    <property type="entry name" value="CHK_kinase-like"/>
</dbReference>
<accession>A0A6J1NWZ2</accession>
<protein>
    <submittedName>
        <fullName evidence="3">Uncharacterized protein LOC112053893</fullName>
    </submittedName>
</protein>
<proteinExistence type="predicted"/>
<dbReference type="Proteomes" id="UP001652582">
    <property type="component" value="Chromosome 14"/>
</dbReference>
<dbReference type="InterPro" id="IPR011009">
    <property type="entry name" value="Kinase-like_dom_sf"/>
</dbReference>
<evidence type="ECO:0000313" key="3">
    <source>
        <dbReference type="RefSeq" id="XP_023949258.1"/>
    </source>
</evidence>
<dbReference type="SUPFAM" id="SSF56112">
    <property type="entry name" value="Protein kinase-like (PK-like)"/>
    <property type="match status" value="1"/>
</dbReference>
<dbReference type="GeneID" id="112053893"/>
<feature type="domain" description="CHK kinase-like" evidence="1">
    <location>
        <begin position="122"/>
        <end position="315"/>
    </location>
</feature>
<evidence type="ECO:0000313" key="2">
    <source>
        <dbReference type="Proteomes" id="UP001652582"/>
    </source>
</evidence>
<dbReference type="SMART" id="SM00587">
    <property type="entry name" value="CHK"/>
    <property type="match status" value="1"/>
</dbReference>
<keyword evidence="2" id="KW-1185">Reference proteome</keyword>
<evidence type="ECO:0000259" key="1">
    <source>
        <dbReference type="SMART" id="SM00587"/>
    </source>
</evidence>
<dbReference type="KEGG" id="bany:112053893"/>
<sequence length="411" mass="47445">MEGKVSKDILSEKQLQYIVSRMTKPGSQIIGFDVKPASEELAGFLGEHLRMNLCVKEVNSLRKIHLFIKTVPTANLPKAEFIERNQFFKKEALVFQIFDEIQDMDCVNPWCTRAVIYTDKLIVMPDLAVQGYRTHPTQIYFDRDHVTVVVSSLARLHAAFANYFTKRNQSRPHFLEENYFFNDEFFGDAPWLIPAAKVTYNVLKEFSSKSNDFPPDLEDKLSTLFIEAYGMLNNNEDVLNVVIHKDLWANNILFQYAANVPINAVLVDYQLSRYAPPAFDLMSLLYMTTSRTFRGAHEAEVLQHYYEVFSESLNDATKKRLKNLNYDFDEFRKWCERARVFGLVQANTTLPCVCMDAAAAQRTFDDPHTYVEHLTGDRSAPLVAHAGDNVQYRLRLLEVSEELVEKYVLKI</sequence>
<name>A0A6J1NWZ2_BICAN</name>
<dbReference type="AlphaFoldDB" id="A0A6J1NWZ2"/>
<organism evidence="2 3">
    <name type="scientific">Bicyclus anynana</name>
    <name type="common">Squinting bush brown butterfly</name>
    <dbReference type="NCBI Taxonomy" id="110368"/>
    <lineage>
        <taxon>Eukaryota</taxon>
        <taxon>Metazoa</taxon>
        <taxon>Ecdysozoa</taxon>
        <taxon>Arthropoda</taxon>
        <taxon>Hexapoda</taxon>
        <taxon>Insecta</taxon>
        <taxon>Pterygota</taxon>
        <taxon>Neoptera</taxon>
        <taxon>Endopterygota</taxon>
        <taxon>Lepidoptera</taxon>
        <taxon>Glossata</taxon>
        <taxon>Ditrysia</taxon>
        <taxon>Papilionoidea</taxon>
        <taxon>Nymphalidae</taxon>
        <taxon>Satyrinae</taxon>
        <taxon>Satyrini</taxon>
        <taxon>Mycalesina</taxon>
        <taxon>Bicyclus</taxon>
    </lineage>
</organism>
<dbReference type="RefSeq" id="XP_023949258.1">
    <property type="nucleotide sequence ID" value="XM_024093490.2"/>
</dbReference>
<dbReference type="OrthoDB" id="7419139at2759"/>
<dbReference type="Pfam" id="PF02958">
    <property type="entry name" value="EcKL"/>
    <property type="match status" value="1"/>
</dbReference>
<reference evidence="3" key="1">
    <citation type="submission" date="2025-08" db="UniProtKB">
        <authorList>
            <consortium name="RefSeq"/>
        </authorList>
    </citation>
    <scope>IDENTIFICATION</scope>
</reference>
<dbReference type="PANTHER" id="PTHR11012">
    <property type="entry name" value="PROTEIN KINASE-LIKE DOMAIN-CONTAINING"/>
    <property type="match status" value="1"/>
</dbReference>
<dbReference type="PANTHER" id="PTHR11012:SF48">
    <property type="entry name" value="CHK KINASE-LIKE DOMAIN-CONTAINING PROTEIN-RELATED"/>
    <property type="match status" value="1"/>
</dbReference>